<dbReference type="Gene3D" id="1.20.81.30">
    <property type="entry name" value="Type II secretion system (T2SS), domain F"/>
    <property type="match status" value="1"/>
</dbReference>
<dbReference type="GO" id="GO:0005886">
    <property type="term" value="C:plasma membrane"/>
    <property type="evidence" value="ECO:0007669"/>
    <property type="project" value="UniProtKB-SubCell"/>
</dbReference>
<organism evidence="8 9">
    <name type="scientific">Marinomonas aquimarina</name>
    <dbReference type="NCBI Taxonomy" id="295068"/>
    <lineage>
        <taxon>Bacteria</taxon>
        <taxon>Pseudomonadati</taxon>
        <taxon>Pseudomonadota</taxon>
        <taxon>Gammaproteobacteria</taxon>
        <taxon>Oceanospirillales</taxon>
        <taxon>Oceanospirillaceae</taxon>
        <taxon>Marinomonas</taxon>
    </lineage>
</organism>
<accession>A0A1A8TFE7</accession>
<dbReference type="AlphaFoldDB" id="A0A1A8TFE7"/>
<feature type="transmembrane region" description="Helical" evidence="6">
    <location>
        <begin position="314"/>
        <end position="336"/>
    </location>
</feature>
<evidence type="ECO:0000256" key="1">
    <source>
        <dbReference type="ARBA" id="ARBA00004651"/>
    </source>
</evidence>
<dbReference type="OrthoDB" id="6105118at2"/>
<dbReference type="EMBL" id="FLOC01000010">
    <property type="protein sequence ID" value="SBS31242.1"/>
    <property type="molecule type" value="Genomic_DNA"/>
</dbReference>
<feature type="domain" description="Type II secretion system protein GspF" evidence="7">
    <location>
        <begin position="221"/>
        <end position="337"/>
    </location>
</feature>
<proteinExistence type="predicted"/>
<name>A0A1A8TFE7_9GAMM</name>
<reference evidence="8 9" key="1">
    <citation type="submission" date="2016-06" db="EMBL/GenBank/DDBJ databases">
        <authorList>
            <person name="Kjaerup R.B."/>
            <person name="Dalgaard T.S."/>
            <person name="Juul-Madsen H.R."/>
        </authorList>
    </citation>
    <scope>NUCLEOTIDE SEQUENCE [LARGE SCALE GENOMIC DNA]</scope>
    <source>
        <strain evidence="8 9">CECT 5080</strain>
    </source>
</reference>
<gene>
    <name evidence="8" type="ORF">MAQ5080_01898</name>
</gene>
<evidence type="ECO:0000256" key="5">
    <source>
        <dbReference type="ARBA" id="ARBA00023136"/>
    </source>
</evidence>
<keyword evidence="9" id="KW-1185">Reference proteome</keyword>
<keyword evidence="5 6" id="KW-0472">Membrane</keyword>
<evidence type="ECO:0000259" key="7">
    <source>
        <dbReference type="Pfam" id="PF00482"/>
    </source>
</evidence>
<feature type="transmembrane region" description="Helical" evidence="6">
    <location>
        <begin position="150"/>
        <end position="170"/>
    </location>
</feature>
<evidence type="ECO:0000256" key="4">
    <source>
        <dbReference type="ARBA" id="ARBA00022989"/>
    </source>
</evidence>
<dbReference type="Pfam" id="PF00482">
    <property type="entry name" value="T2SSF"/>
    <property type="match status" value="1"/>
</dbReference>
<evidence type="ECO:0000313" key="9">
    <source>
        <dbReference type="Proteomes" id="UP000092627"/>
    </source>
</evidence>
<evidence type="ECO:0000256" key="3">
    <source>
        <dbReference type="ARBA" id="ARBA00022692"/>
    </source>
</evidence>
<dbReference type="RefSeq" id="WP_067209066.1">
    <property type="nucleotide sequence ID" value="NZ_FLOC01000010.1"/>
</dbReference>
<evidence type="ECO:0000256" key="2">
    <source>
        <dbReference type="ARBA" id="ARBA00022475"/>
    </source>
</evidence>
<comment type="subcellular location">
    <subcellularLocation>
        <location evidence="1">Cell membrane</location>
        <topology evidence="1">Multi-pass membrane protein</topology>
    </subcellularLocation>
</comment>
<feature type="transmembrane region" description="Helical" evidence="6">
    <location>
        <begin position="176"/>
        <end position="197"/>
    </location>
</feature>
<evidence type="ECO:0000256" key="6">
    <source>
        <dbReference type="SAM" id="Phobius"/>
    </source>
</evidence>
<sequence>MKWFQIQEQRILPFANKLDAYRYAIERNLSVKLIKPISLRPMTTRACLTLFTHILHHVNTGHSLQSALMQQNHLQYGAELRRHVLAIQSLLSEGHHVAKALTVFLPQNIKHLAGSIPVEGTEEAKIAALRVAHSILQSQQALTNKLLKSLTYPHLVIQSSLLLAMVNAVLSKQSIIMLGITWGLISLLQLAISVWVYRGHAYPALSRLLVSFRSNNSLLILVALLQSGDPLQGAIEKLLENSSKQDKLALHRCLLLLQAGTPVPQALPKHWFNQQIQTQLEQVYATGDLVTPLTMAAQSWDEINQRILNLVSKAFPILGIVIAALFVTQTLMALYAPLMEVNTLGF</sequence>
<dbReference type="Proteomes" id="UP000092627">
    <property type="component" value="Unassembled WGS sequence"/>
</dbReference>
<dbReference type="InterPro" id="IPR042094">
    <property type="entry name" value="T2SS_GspF_sf"/>
</dbReference>
<dbReference type="STRING" id="295068.MAQ5080_01898"/>
<protein>
    <submittedName>
        <fullName evidence="8">Bacterial type II secretion system protein F domain protein</fullName>
    </submittedName>
</protein>
<evidence type="ECO:0000313" key="8">
    <source>
        <dbReference type="EMBL" id="SBS31242.1"/>
    </source>
</evidence>
<dbReference type="InterPro" id="IPR018076">
    <property type="entry name" value="T2SS_GspF_dom"/>
</dbReference>
<keyword evidence="4 6" id="KW-1133">Transmembrane helix</keyword>
<keyword evidence="3 6" id="KW-0812">Transmembrane</keyword>
<keyword evidence="2" id="KW-1003">Cell membrane</keyword>